<feature type="region of interest" description="Disordered" evidence="2">
    <location>
        <begin position="1"/>
        <end position="38"/>
    </location>
</feature>
<sequence length="372" mass="42336">MAKINNSKISTLLHKRSRTNEEEEPPNQKSEKNYHKVNRTTKNNQKLVIFPPDDRETCYSDDILSDNDLKENSPPVYRVSAYLFNYCLVDLVHIATLLKSTIPLIETRLFEEALYVPFHPSIPSVLSKDQNIESKQSSDDFNGKLFIFDYGVAVFWGLSEKDEIDICRALIPLSLKPVEPSLFQTDNLMYHIHDSHSKSGIYNDIITLKSSPSTKTFLTLSHALAQSVKLALFEDLVQQSIDATSGIPKQLAEEGNVFLSREEITKLIGELFSVRINVNLVSNVLDTPEFFWNQPNLERLYLAARSYLEVSQRVAVLNQRVSVISDLLQMLRDHSTNHHATSLELIVIVLIFMSVVVGVVEIVIFMRNSHCK</sequence>
<keyword evidence="3" id="KW-1133">Transmembrane helix</keyword>
<reference evidence="5 7" key="1">
    <citation type="journal article" date="2013" name="Curr. Biol.">
        <title>Shared signatures of parasitism and phylogenomics unite Cryptomycota and microsporidia.</title>
        <authorList>
            <person name="James T.Y."/>
            <person name="Pelin A."/>
            <person name="Bonen L."/>
            <person name="Ahrendt S."/>
            <person name="Sain D."/>
            <person name="Corradi N."/>
            <person name="Stajich J.E."/>
        </authorList>
    </citation>
    <scope>NUCLEOTIDE SEQUENCE [LARGE SCALE GENOMIC DNA]</scope>
    <source>
        <strain evidence="5">CSF55</strain>
        <strain evidence="5">CSF55</strain>
    </source>
</reference>
<dbReference type="OrthoDB" id="18302at2759"/>
<dbReference type="EMBL" id="KE561199">
    <property type="protein sequence ID" value="EPZ31974.1"/>
    <property type="molecule type" value="Genomic_DNA"/>
</dbReference>
<evidence type="ECO:0000256" key="1">
    <source>
        <dbReference type="ARBA" id="ARBA00008306"/>
    </source>
</evidence>
<reference evidence="8" key="2">
    <citation type="journal article" date="2018" name="Nat. Microbiol.">
        <title>Leveraging single-cell genomics to expand the fungal tree of life.</title>
        <authorList>
            <person name="Ahrendt S.R."/>
            <person name="Quandt C.A."/>
            <person name="Ciobanu D."/>
            <person name="Clum A."/>
            <person name="Salamov A."/>
            <person name="Andreopoulos B."/>
            <person name="Cheng J.F."/>
            <person name="Woyke T."/>
            <person name="Pelin A."/>
            <person name="Henrissat B."/>
            <person name="Reynolds N.K."/>
            <person name="Benny G.L."/>
            <person name="Smith M.E."/>
            <person name="James T.Y."/>
            <person name="Grigoriev I.V."/>
        </authorList>
    </citation>
    <scope>NUCLEOTIDE SEQUENCE [LARGE SCALE GENOMIC DNA]</scope>
    <source>
        <strain evidence="8">CSF55</strain>
    </source>
</reference>
<dbReference type="Proteomes" id="UP000030755">
    <property type="component" value="Unassembled WGS sequence"/>
</dbReference>
<gene>
    <name evidence="5" type="ORF">O9G_004165</name>
    <name evidence="6" type="ORF">ROZALSC1DRAFT_26607</name>
</gene>
<feature type="transmembrane region" description="Helical" evidence="3">
    <location>
        <begin position="345"/>
        <end position="366"/>
    </location>
</feature>
<evidence type="ECO:0000313" key="5">
    <source>
        <dbReference type="EMBL" id="EPZ31974.1"/>
    </source>
</evidence>
<keyword evidence="3" id="KW-0812">Transmembrane</keyword>
<dbReference type="EMBL" id="ML004914">
    <property type="protein sequence ID" value="RKP22023.1"/>
    <property type="molecule type" value="Genomic_DNA"/>
</dbReference>
<keyword evidence="7" id="KW-1185">Reference proteome</keyword>
<dbReference type="Proteomes" id="UP000281549">
    <property type="component" value="Unassembled WGS sequence"/>
</dbReference>
<accession>A0A075APF4</accession>
<name>A0A075APF4_ROZAC</name>
<dbReference type="InterPro" id="IPR003734">
    <property type="entry name" value="DUF155"/>
</dbReference>
<protein>
    <submittedName>
        <fullName evidence="6">DUF155-domain-containing protein</fullName>
    </submittedName>
</protein>
<keyword evidence="3" id="KW-0472">Membrane</keyword>
<evidence type="ECO:0000313" key="8">
    <source>
        <dbReference type="Proteomes" id="UP000281549"/>
    </source>
</evidence>
<dbReference type="InterPro" id="IPR051624">
    <property type="entry name" value="RMD1/Sad1-interacting"/>
</dbReference>
<evidence type="ECO:0000313" key="6">
    <source>
        <dbReference type="EMBL" id="RKP22023.1"/>
    </source>
</evidence>
<dbReference type="PANTHER" id="PTHR16255:SF15">
    <property type="entry name" value="SPORULATION PROTEIN RMD1"/>
    <property type="match status" value="1"/>
</dbReference>
<comment type="similarity">
    <text evidence="1">Belongs to the RMD1/sif2 family.</text>
</comment>
<evidence type="ECO:0000313" key="7">
    <source>
        <dbReference type="Proteomes" id="UP000030755"/>
    </source>
</evidence>
<dbReference type="HOGENOM" id="CLU_744246_0_0_1"/>
<dbReference type="PANTHER" id="PTHR16255">
    <property type="entry name" value="REQUIRED FOR MEIOTIC NUCLEAR DIVISION PROTEIN 1 HOMOLOG"/>
    <property type="match status" value="1"/>
</dbReference>
<dbReference type="AlphaFoldDB" id="A0A075APF4"/>
<proteinExistence type="inferred from homology"/>
<dbReference type="GO" id="GO:0005739">
    <property type="term" value="C:mitochondrion"/>
    <property type="evidence" value="ECO:0007669"/>
    <property type="project" value="UniProtKB-ARBA"/>
</dbReference>
<dbReference type="Pfam" id="PF02582">
    <property type="entry name" value="DUF155"/>
    <property type="match status" value="1"/>
</dbReference>
<evidence type="ECO:0000256" key="3">
    <source>
        <dbReference type="SAM" id="Phobius"/>
    </source>
</evidence>
<feature type="compositionally biased region" description="Polar residues" evidence="2">
    <location>
        <begin position="1"/>
        <end position="10"/>
    </location>
</feature>
<evidence type="ECO:0000256" key="2">
    <source>
        <dbReference type="SAM" id="MobiDB-lite"/>
    </source>
</evidence>
<feature type="domain" description="DUF155" evidence="4">
    <location>
        <begin position="145"/>
        <end position="318"/>
    </location>
</feature>
<organism evidence="5 7">
    <name type="scientific">Rozella allomycis (strain CSF55)</name>
    <dbReference type="NCBI Taxonomy" id="988480"/>
    <lineage>
        <taxon>Eukaryota</taxon>
        <taxon>Fungi</taxon>
        <taxon>Fungi incertae sedis</taxon>
        <taxon>Cryptomycota</taxon>
        <taxon>Cryptomycota incertae sedis</taxon>
        <taxon>Rozella</taxon>
    </lineage>
</organism>
<reference evidence="6" key="3">
    <citation type="submission" date="2018-08" db="EMBL/GenBank/DDBJ databases">
        <title>Leveraging single-cell genomics to expand the Fungal Tree of Life.</title>
        <authorList>
            <consortium name="DOE Joint Genome Institute"/>
            <person name="Ahrendt S.R."/>
            <person name="Quandt C.A."/>
            <person name="Ciobanu D."/>
            <person name="Clum A."/>
            <person name="Salamov A."/>
            <person name="Andreopoulos B."/>
            <person name="Cheng J.-F."/>
            <person name="Woyke T."/>
            <person name="Pelin A."/>
            <person name="Henrissat B."/>
            <person name="Reynolds N."/>
            <person name="Benny G.L."/>
            <person name="Smith M.E."/>
            <person name="James T.Y."/>
            <person name="Grigoriev I.V."/>
        </authorList>
    </citation>
    <scope>NUCLEOTIDE SEQUENCE</scope>
    <source>
        <strain evidence="6">CSF55</strain>
    </source>
</reference>
<evidence type="ECO:0000259" key="4">
    <source>
        <dbReference type="Pfam" id="PF02582"/>
    </source>
</evidence>